<accession>A0A836HQH7</accession>
<dbReference type="GeneID" id="94286855"/>
<evidence type="ECO:0000313" key="3">
    <source>
        <dbReference type="Proteomes" id="UP000674318"/>
    </source>
</evidence>
<dbReference type="Proteomes" id="UP000674318">
    <property type="component" value="Unassembled WGS sequence"/>
</dbReference>
<sequence>MSSAHHSGILGGATAEARRVNAMSLQRIAAILKACGVSEGHGSPQIYANPESIHIIAPGDLKFLVSYADVVATHKDLRYDVRAFTGILWGMTQHAERNIDKVLRGAVGTSAAVAESTGAGNTGGAPSSSLSPASSQTSVYANVSKMYLDIYPHLLQVSRVTTLLRAYESPGARAGVRGTRRIAEVDVDVVARLATRLTHLFLGEAGERSSLLSSGAGMLNVMAAYTNVGHLLFRATEGALSSVTLLLSSLAARPGGDAEPILRYFNDDNAWRASALGLFITESYSTAIQTVLFALFQRRRDFDNVEEVTAKLFLRRLASRPPYRWRTFRLLYFTVQEVGAHDTHAAENQQGSSAYGQLLVFRRIQRAIQRCLTTHGSSTADELAAVKALRRGVTAQVHRAWFLPASAGGRSQLLSYYELLVFSALQGMPQVNFTEDAELLRRAEQTGLSAEPEVLTPSFLRLLMACCYTIPPPTDGTFAHAPLTTPSTLALYESLSKHVFQIGMCSSAVRAEEVNPLFSSPALQMETHIDLCLWNAINNTREDELDVAEALPAKEKSDGAAANPAVESRAPPVNTTTGAPKETGFPPSTSSGGSAEVSVLSGTPPLPKAPTPIVALFHRIRRDVSLLFAGNGDVLQHIPEAAGARATSFPLGFRVMTLTTVKVLFIALRTADFFHHISPTEMLPVVAQLFALRAYYPVSLSATETERKEAQRLLSLLQNTLALLPQEMKAATVNELLRRVLVPISTTAHHASQLQLALFEAYLHSMATASAANAVAEDLMLEHWVDIAVPAITNRHSVPLANAGHDFLIAAFRAEKYVSPLFVPTYVSLYAPNAELFSNGRSVSQAAAYPPLSVSAIQHFARMVRTACHGIERCDSTALARLLDEVPGGPVEDAVPATANALTAYMSKLSPAQRAALRKVTPINAVLLVVSALFEWLCLLWNNSPGYVKVAQDLFVAYFSGLCNLLQCTSTPVLQRVCASIEAIEVEHLRGSGNVQLQFLKYVSSVVDSVQVPSKVGIAEWFLKMSKRIQEQNYGRQSKL</sequence>
<reference evidence="2 3" key="1">
    <citation type="submission" date="2021-02" db="EMBL/GenBank/DDBJ databases">
        <title>Porcisia hertigi Genome sequencing and assembly.</title>
        <authorList>
            <person name="Almutairi H."/>
            <person name="Gatherer D."/>
        </authorList>
    </citation>
    <scope>NUCLEOTIDE SEQUENCE [LARGE SCALE GENOMIC DNA]</scope>
    <source>
        <strain evidence="2 3">C119</strain>
    </source>
</reference>
<organism evidence="2 3">
    <name type="scientific">Porcisia hertigi</name>
    <dbReference type="NCBI Taxonomy" id="2761500"/>
    <lineage>
        <taxon>Eukaryota</taxon>
        <taxon>Discoba</taxon>
        <taxon>Euglenozoa</taxon>
        <taxon>Kinetoplastea</taxon>
        <taxon>Metakinetoplastina</taxon>
        <taxon>Trypanosomatida</taxon>
        <taxon>Trypanosomatidae</taxon>
        <taxon>Leishmaniinae</taxon>
        <taxon>Porcisia</taxon>
    </lineage>
</organism>
<name>A0A836HQH7_9TRYP</name>
<dbReference type="EMBL" id="JAFJZO010000036">
    <property type="protein sequence ID" value="KAG5490607.1"/>
    <property type="molecule type" value="Genomic_DNA"/>
</dbReference>
<feature type="region of interest" description="Disordered" evidence="1">
    <location>
        <begin position="115"/>
        <end position="134"/>
    </location>
</feature>
<dbReference type="KEGG" id="phet:94286855"/>
<feature type="compositionally biased region" description="Low complexity" evidence="1">
    <location>
        <begin position="583"/>
        <end position="594"/>
    </location>
</feature>
<keyword evidence="3" id="KW-1185">Reference proteome</keyword>
<proteinExistence type="predicted"/>
<evidence type="ECO:0000313" key="2">
    <source>
        <dbReference type="EMBL" id="KAG5490607.1"/>
    </source>
</evidence>
<feature type="compositionally biased region" description="Low complexity" evidence="1">
    <location>
        <begin position="124"/>
        <end position="134"/>
    </location>
</feature>
<gene>
    <name evidence="2" type="ORF">JKF63_00728</name>
</gene>
<protein>
    <submittedName>
        <fullName evidence="2">Uncharacterized protein</fullName>
    </submittedName>
</protein>
<dbReference type="AlphaFoldDB" id="A0A836HQH7"/>
<dbReference type="OrthoDB" id="271870at2759"/>
<feature type="region of interest" description="Disordered" evidence="1">
    <location>
        <begin position="554"/>
        <end position="604"/>
    </location>
</feature>
<dbReference type="RefSeq" id="XP_067752935.1">
    <property type="nucleotide sequence ID" value="XM_067896778.1"/>
</dbReference>
<evidence type="ECO:0000256" key="1">
    <source>
        <dbReference type="SAM" id="MobiDB-lite"/>
    </source>
</evidence>
<comment type="caution">
    <text evidence="2">The sequence shown here is derived from an EMBL/GenBank/DDBJ whole genome shotgun (WGS) entry which is preliminary data.</text>
</comment>